<keyword evidence="4" id="KW-1185">Reference proteome</keyword>
<feature type="repeat" description="PPR" evidence="1">
    <location>
        <begin position="176"/>
        <end position="210"/>
    </location>
</feature>
<feature type="compositionally biased region" description="Gly residues" evidence="2">
    <location>
        <begin position="594"/>
        <end position="605"/>
    </location>
</feature>
<protein>
    <recommendedName>
        <fullName evidence="5">Pentatricopeptide repeat-containing protein, chloroplastic</fullName>
    </recommendedName>
</protein>
<dbReference type="Pfam" id="PF13041">
    <property type="entry name" value="PPR_2"/>
    <property type="match status" value="2"/>
</dbReference>
<comment type="caution">
    <text evidence="3">The sequence shown here is derived from an EMBL/GenBank/DDBJ whole genome shotgun (WGS) entry which is preliminary data.</text>
</comment>
<evidence type="ECO:0000256" key="1">
    <source>
        <dbReference type="PROSITE-ProRule" id="PRU00708"/>
    </source>
</evidence>
<feature type="repeat" description="PPR" evidence="1">
    <location>
        <begin position="247"/>
        <end position="281"/>
    </location>
</feature>
<accession>A0A813F1B2</accession>
<evidence type="ECO:0000313" key="4">
    <source>
        <dbReference type="Proteomes" id="UP000654075"/>
    </source>
</evidence>
<dbReference type="EMBL" id="CAJNNV010016140">
    <property type="protein sequence ID" value="CAE8604211.1"/>
    <property type="molecule type" value="Genomic_DNA"/>
</dbReference>
<dbReference type="InterPro" id="IPR011990">
    <property type="entry name" value="TPR-like_helical_dom_sf"/>
</dbReference>
<sequence length="691" mass="73706">MAKQAARLFHTRVNSQRLDRSLEILKAATSQIAALGKEQKWQDAAVLFGALQEQRVMPDRQAVGAAITACERGQAWQAALLLLSEAQGRTNNWDAVAYGTTAMACERGRQWAWANWLLGMENMALPSLGKAIKAVDAGSGFGGLDDATDATINNNSNNNNQNNNNNSNKNTLRTHALVAYNATMAGCLSEGRWPRALHLLERMFSLGVSPDAISYNTAISCSEKGSRWEVALALLTCMELQTSLAPNVISYTAAISACSRGLQWRRALALASEMRLQKVFPNVITYGACIAACARGRQWNRALHLLCQMREQRLQANLVTRNAAVSALAAGRHWLRALEVFGLSDLTASGSRNRRQNIRSDEDQNLRLPRQSTAHGGAGCTEPAVVAHGAALSACEAGGLWIQALALLQRMRLQRLELGPASCNSALGACAKAGRWAQVFHLMSVMKQESDGRAEPDVATFIMAAAACERGGRGDFLRCLLPALCRRSNFLLGSGFGEHDDIDGNGLLGVPSEAMPTDVGFSAAAMELLQRNMFSIGGIVNGDGRSRNLLQGFPSCAPPERAFRRKVLKKVLKQLRLASSVSPGPLGAVEHSEGGGGGGGGGGVGRRTTITATATTITTITTATATTRAFEFGCLAESGTGLGLFVSELLTELGFSGAAPARHPRAALRRISRAGPAPLPPKRSVPIRFLL</sequence>
<name>A0A813F1B2_POLGL</name>
<evidence type="ECO:0008006" key="5">
    <source>
        <dbReference type="Google" id="ProtNLM"/>
    </source>
</evidence>
<dbReference type="Proteomes" id="UP000654075">
    <property type="component" value="Unassembled WGS sequence"/>
</dbReference>
<feature type="region of interest" description="Disordered" evidence="2">
    <location>
        <begin position="583"/>
        <end position="607"/>
    </location>
</feature>
<dbReference type="PROSITE" id="PS51375">
    <property type="entry name" value="PPR"/>
    <property type="match status" value="3"/>
</dbReference>
<dbReference type="AlphaFoldDB" id="A0A813F1B2"/>
<feature type="region of interest" description="Disordered" evidence="2">
    <location>
        <begin position="352"/>
        <end position="378"/>
    </location>
</feature>
<evidence type="ECO:0000256" key="2">
    <source>
        <dbReference type="SAM" id="MobiDB-lite"/>
    </source>
</evidence>
<gene>
    <name evidence="3" type="ORF">PGLA1383_LOCUS22390</name>
</gene>
<dbReference type="PANTHER" id="PTHR45613">
    <property type="entry name" value="PENTATRICOPEPTIDE REPEAT-CONTAINING PROTEIN"/>
    <property type="match status" value="1"/>
</dbReference>
<proteinExistence type="predicted"/>
<feature type="repeat" description="PPR" evidence="1">
    <location>
        <begin position="282"/>
        <end position="316"/>
    </location>
</feature>
<dbReference type="InterPro" id="IPR002885">
    <property type="entry name" value="PPR_rpt"/>
</dbReference>
<evidence type="ECO:0000313" key="3">
    <source>
        <dbReference type="EMBL" id="CAE8604211.1"/>
    </source>
</evidence>
<dbReference type="PANTHER" id="PTHR45613:SF9">
    <property type="entry name" value="MITOCHONDRIAL GROUP I INTRON SPLICING FACTOR CCM1"/>
    <property type="match status" value="1"/>
</dbReference>
<dbReference type="NCBIfam" id="TIGR00756">
    <property type="entry name" value="PPR"/>
    <property type="match status" value="2"/>
</dbReference>
<organism evidence="3 4">
    <name type="scientific">Polarella glacialis</name>
    <name type="common">Dinoflagellate</name>
    <dbReference type="NCBI Taxonomy" id="89957"/>
    <lineage>
        <taxon>Eukaryota</taxon>
        <taxon>Sar</taxon>
        <taxon>Alveolata</taxon>
        <taxon>Dinophyceae</taxon>
        <taxon>Suessiales</taxon>
        <taxon>Suessiaceae</taxon>
        <taxon>Polarella</taxon>
    </lineage>
</organism>
<reference evidence="3" key="1">
    <citation type="submission" date="2021-02" db="EMBL/GenBank/DDBJ databases">
        <authorList>
            <person name="Dougan E. K."/>
            <person name="Rhodes N."/>
            <person name="Thang M."/>
            <person name="Chan C."/>
        </authorList>
    </citation>
    <scope>NUCLEOTIDE SEQUENCE</scope>
</reference>
<dbReference type="Gene3D" id="1.25.40.10">
    <property type="entry name" value="Tetratricopeptide repeat domain"/>
    <property type="match status" value="4"/>
</dbReference>